<dbReference type="InterPro" id="IPR050194">
    <property type="entry name" value="Glycosyltransferase_grp1"/>
</dbReference>
<sequence>MISQPIEKMDASHRVSEWQDIEPETRRLAVIVTEFPKTTETFIMRDVIAFSKRGYNIRIYHLTHYNRREVVHDFAQQAVGWSRDFAYFASTDVIAACFRTLLKRPRALGRVLRDIVMGCWRDPVMLLKSLFILPKSLRISEDILEWEGDHVHAAYAGHPATCAWIVRRVADVPFSVSCHAHDIFETQALLSTKLPEADFVRTISEYNRNYILRHVPDLVPKPPVVIHVGAFLENLAPPAPFQSERMQVLYVGSLEARKGIDVLLQAVAQANLGDWHLDIVGGGPERQRLEALSVDLGLSDRVTFHGAQPNERVAQAMAHASVMVVPSRIGPRNQTEGLPTVIVEALAHQRPVIATRLTGIPEIIIHGFTGWLFEVDDTKGLSRALEEVRSDPEEALRRASRGRELVVNEFDQDRNADALLSLIGSSIDASPRK</sequence>
<organism evidence="2">
    <name type="scientific">Microvirga ossetica</name>
    <dbReference type="NCBI Taxonomy" id="1882682"/>
    <lineage>
        <taxon>Bacteria</taxon>
        <taxon>Pseudomonadati</taxon>
        <taxon>Pseudomonadota</taxon>
        <taxon>Alphaproteobacteria</taxon>
        <taxon>Hyphomicrobiales</taxon>
        <taxon>Methylobacteriaceae</taxon>
        <taxon>Microvirga</taxon>
    </lineage>
</organism>
<dbReference type="CDD" id="cd03801">
    <property type="entry name" value="GT4_PimA-like"/>
    <property type="match status" value="1"/>
</dbReference>
<dbReference type="RefSeq" id="WP_099507913.1">
    <property type="nucleotide sequence ID" value="NZ_CP016616.1"/>
</dbReference>
<dbReference type="Pfam" id="PF00534">
    <property type="entry name" value="Glycos_transf_1"/>
    <property type="match status" value="1"/>
</dbReference>
<protein>
    <recommendedName>
        <fullName evidence="1">Glycosyl transferase family 1 domain-containing protein</fullName>
    </recommendedName>
</protein>
<dbReference type="SUPFAM" id="SSF53756">
    <property type="entry name" value="UDP-Glycosyltransferase/glycogen phosphorylase"/>
    <property type="match status" value="1"/>
</dbReference>
<reference evidence="2" key="1">
    <citation type="submission" date="2016-07" db="EMBL/GenBank/DDBJ databases">
        <title>Microvirga ossetica sp. nov. a new species of rhizobia isolated from root nodules of the legume species Vicia alpestris Steven originated from North Ossetia region in the Caucasus.</title>
        <authorList>
            <person name="Safronova V.I."/>
            <person name="Kuznetsova I.G."/>
            <person name="Sazanova A.L."/>
            <person name="Belimov A."/>
            <person name="Andronov E."/>
            <person name="Osledkin Y.S."/>
            <person name="Onishchuk O.P."/>
            <person name="Kurchak O.N."/>
            <person name="Shaposhnikov A.I."/>
            <person name="Willems A."/>
            <person name="Tikhonovich I.A."/>
        </authorList>
    </citation>
    <scope>NUCLEOTIDE SEQUENCE [LARGE SCALE GENOMIC DNA]</scope>
    <source>
        <strain evidence="2">V5/3M</strain>
    </source>
</reference>
<gene>
    <name evidence="2" type="ORF">BB934_00665</name>
</gene>
<evidence type="ECO:0000313" key="2">
    <source>
        <dbReference type="EMBL" id="ANY76909.1"/>
    </source>
</evidence>
<name>A0A1B2EAF1_9HYPH</name>
<dbReference type="GO" id="GO:0016757">
    <property type="term" value="F:glycosyltransferase activity"/>
    <property type="evidence" value="ECO:0007669"/>
    <property type="project" value="InterPro"/>
</dbReference>
<dbReference type="PANTHER" id="PTHR45947">
    <property type="entry name" value="SULFOQUINOVOSYL TRANSFERASE SQD2"/>
    <property type="match status" value="1"/>
</dbReference>
<proteinExistence type="predicted"/>
<dbReference type="EMBL" id="CP016616">
    <property type="protein sequence ID" value="ANY76909.1"/>
    <property type="molecule type" value="Genomic_DNA"/>
</dbReference>
<dbReference type="Gene3D" id="3.40.50.2000">
    <property type="entry name" value="Glycogen Phosphorylase B"/>
    <property type="match status" value="2"/>
</dbReference>
<dbReference type="AlphaFoldDB" id="A0A1B2EAF1"/>
<dbReference type="OrthoDB" id="9790710at2"/>
<dbReference type="PANTHER" id="PTHR45947:SF14">
    <property type="entry name" value="SLL1723 PROTEIN"/>
    <property type="match status" value="1"/>
</dbReference>
<feature type="domain" description="Glycosyl transferase family 1" evidence="1">
    <location>
        <begin position="241"/>
        <end position="404"/>
    </location>
</feature>
<dbReference type="InterPro" id="IPR001296">
    <property type="entry name" value="Glyco_trans_1"/>
</dbReference>
<dbReference type="KEGG" id="moc:BB934_00665"/>
<accession>A0A1B2EAF1</accession>
<evidence type="ECO:0000259" key="1">
    <source>
        <dbReference type="Pfam" id="PF00534"/>
    </source>
</evidence>